<evidence type="ECO:0000313" key="3">
    <source>
        <dbReference type="EMBL" id="KMV18355.1"/>
    </source>
</evidence>
<dbReference type="OrthoDB" id="9102188at2"/>
<keyword evidence="2" id="KW-0732">Signal</keyword>
<protein>
    <recommendedName>
        <fullName evidence="5">Lipoprotein</fullName>
    </recommendedName>
</protein>
<reference evidence="3 4" key="1">
    <citation type="submission" date="2015-06" db="EMBL/GenBank/DDBJ databases">
        <title>Genome sequence of Mycobacterium conceptionense strain MLE.</title>
        <authorList>
            <person name="Greninger A.L."/>
            <person name="Cunningham G."/>
            <person name="Chiu C.Y."/>
            <person name="Miller S."/>
        </authorList>
    </citation>
    <scope>NUCLEOTIDE SEQUENCE [LARGE SCALE GENOMIC DNA]</scope>
    <source>
        <strain evidence="3 4">MLE</strain>
    </source>
</reference>
<dbReference type="PROSITE" id="PS51257">
    <property type="entry name" value="PROKAR_LIPOPROTEIN"/>
    <property type="match status" value="1"/>
</dbReference>
<feature type="chain" id="PRO_5005310208" description="Lipoprotein" evidence="2">
    <location>
        <begin position="23"/>
        <end position="202"/>
    </location>
</feature>
<organism evidence="3 4">
    <name type="scientific">Mycolicibacterium conceptionense</name>
    <dbReference type="NCBI Taxonomy" id="451644"/>
    <lineage>
        <taxon>Bacteria</taxon>
        <taxon>Bacillati</taxon>
        <taxon>Actinomycetota</taxon>
        <taxon>Actinomycetes</taxon>
        <taxon>Mycobacteriales</taxon>
        <taxon>Mycobacteriaceae</taxon>
        <taxon>Mycolicibacterium</taxon>
    </lineage>
</organism>
<comment type="caution">
    <text evidence="3">The sequence shown here is derived from an EMBL/GenBank/DDBJ whole genome shotgun (WGS) entry which is preliminary data.</text>
</comment>
<dbReference type="EMBL" id="LFOD01000008">
    <property type="protein sequence ID" value="KMV18355.1"/>
    <property type="molecule type" value="Genomic_DNA"/>
</dbReference>
<proteinExistence type="predicted"/>
<evidence type="ECO:0008006" key="5">
    <source>
        <dbReference type="Google" id="ProtNLM"/>
    </source>
</evidence>
<feature type="signal peptide" evidence="2">
    <location>
        <begin position="1"/>
        <end position="22"/>
    </location>
</feature>
<name>A0A0J8UDD4_9MYCO</name>
<dbReference type="AlphaFoldDB" id="A0A0J8UDD4"/>
<sequence length="202" mass="21224">MMTRHALLAAGTAFAVAVAGCAATQRPGGATATSPATVPPHSSIEANPPGDIPDNQVFVGFTATDGSFAVKYPEGWARTDSGSTVAFGEAFNSITVSGHDGFYQPTEDYARSVEVPQIATRTPGFTPGHVSTVQRPAGTVVLITYQQDSPPSSVTGKSIRQDVERYEYSRDGRGVALTLAAPTGSDTTDAWHTVTDSFTWLR</sequence>
<accession>A0A0J8UDD4</accession>
<dbReference type="RefSeq" id="WP_048895805.1">
    <property type="nucleotide sequence ID" value="NZ_JAYXBT010000015.1"/>
</dbReference>
<evidence type="ECO:0000256" key="1">
    <source>
        <dbReference type="SAM" id="MobiDB-lite"/>
    </source>
</evidence>
<feature type="region of interest" description="Disordered" evidence="1">
    <location>
        <begin position="25"/>
        <end position="49"/>
    </location>
</feature>
<dbReference type="PATRIC" id="fig|451644.5.peg.2504"/>
<gene>
    <name evidence="3" type="ORF">ACT17_12095</name>
</gene>
<evidence type="ECO:0000313" key="4">
    <source>
        <dbReference type="Proteomes" id="UP000037594"/>
    </source>
</evidence>
<dbReference type="Proteomes" id="UP000037594">
    <property type="component" value="Unassembled WGS sequence"/>
</dbReference>
<evidence type="ECO:0000256" key="2">
    <source>
        <dbReference type="SAM" id="SignalP"/>
    </source>
</evidence>